<name>A0AAD7TCB4_9TELE</name>
<evidence type="ECO:0000256" key="9">
    <source>
        <dbReference type="RuleBase" id="RU003857"/>
    </source>
</evidence>
<evidence type="ECO:0000259" key="11">
    <source>
        <dbReference type="Pfam" id="PF07885"/>
    </source>
</evidence>
<dbReference type="Pfam" id="PF07885">
    <property type="entry name" value="Ion_trans_2"/>
    <property type="match status" value="2"/>
</dbReference>
<gene>
    <name evidence="12" type="ORF">AAFF_G00140040</name>
</gene>
<feature type="transmembrane region" description="Helical" evidence="10">
    <location>
        <begin position="112"/>
        <end position="133"/>
    </location>
</feature>
<protein>
    <recommendedName>
        <fullName evidence="11">Potassium channel domain-containing protein</fullName>
    </recommendedName>
</protein>
<evidence type="ECO:0000256" key="3">
    <source>
        <dbReference type="ARBA" id="ARBA00022692"/>
    </source>
</evidence>
<dbReference type="InterPro" id="IPR013099">
    <property type="entry name" value="K_chnl_dom"/>
</dbReference>
<keyword evidence="8 9" id="KW-0407">Ion channel</keyword>
<feature type="domain" description="Potassium channel" evidence="11">
    <location>
        <begin position="101"/>
        <end position="166"/>
    </location>
</feature>
<reference evidence="12" key="1">
    <citation type="journal article" date="2023" name="Science">
        <title>Genome structures resolve the early diversification of teleost fishes.</title>
        <authorList>
            <person name="Parey E."/>
            <person name="Louis A."/>
            <person name="Montfort J."/>
            <person name="Bouchez O."/>
            <person name="Roques C."/>
            <person name="Iampietro C."/>
            <person name="Lluch J."/>
            <person name="Castinel A."/>
            <person name="Donnadieu C."/>
            <person name="Desvignes T."/>
            <person name="Floi Bucao C."/>
            <person name="Jouanno E."/>
            <person name="Wen M."/>
            <person name="Mejri S."/>
            <person name="Dirks R."/>
            <person name="Jansen H."/>
            <person name="Henkel C."/>
            <person name="Chen W.J."/>
            <person name="Zahm M."/>
            <person name="Cabau C."/>
            <person name="Klopp C."/>
            <person name="Thompson A.W."/>
            <person name="Robinson-Rechavi M."/>
            <person name="Braasch I."/>
            <person name="Lecointre G."/>
            <person name="Bobe J."/>
            <person name="Postlethwait J.H."/>
            <person name="Berthelot C."/>
            <person name="Roest Crollius H."/>
            <person name="Guiguen Y."/>
        </authorList>
    </citation>
    <scope>NUCLEOTIDE SEQUENCE</scope>
    <source>
        <strain evidence="12">NC1722</strain>
    </source>
</reference>
<evidence type="ECO:0000256" key="5">
    <source>
        <dbReference type="ARBA" id="ARBA00022989"/>
    </source>
</evidence>
<dbReference type="EMBL" id="JAINUG010000002">
    <property type="protein sequence ID" value="KAJ8418295.1"/>
    <property type="molecule type" value="Genomic_DNA"/>
</dbReference>
<sequence length="445" mass="49991">MSVAIEEGRSLEERSRCTRLLSIIFPLGCLIVLIVGYAALGAVLFWLIEGSCSSNDRMKKDYNYFLRNLVDTVHDYSRTNVSSPGADEDLLEALKPNMKEFKTIWILSPEPWTFSGAMFFCCTVFTTVGYGQIYPETDAGKLVCILYAMVGIPLMLLVITDVGDILAILVSKSYLHLHKRCRLQSFSCWPWRGCQEKPEGDVAVHDGTYTFSQDVAPMDIKHVLRSQKSVKRKSVQLRNAEIFDRIIIRENLAREILMRRGGTLPRSLSCPELNRAPPQRDLLDLHDGQELERLDVPLVLILVLVFAYILFGGSVLRLWETELNTLDTFYFCFVTLTTIGFGDIMPRHPKFFMLTSLFIIVGMAILSMSFKLGQSRFVGCYRRCIGCITRGRVKKYEQLEDASLGEGEDVRAAGGQMRWFGGPLGGRGPPAPLSVGLRDNGAEAL</sequence>
<comment type="subcellular location">
    <subcellularLocation>
        <location evidence="1">Membrane</location>
        <topology evidence="1">Multi-pass membrane protein</topology>
    </subcellularLocation>
</comment>
<dbReference type="GO" id="GO:0030322">
    <property type="term" value="P:stabilization of membrane potential"/>
    <property type="evidence" value="ECO:0007669"/>
    <property type="project" value="TreeGrafter"/>
</dbReference>
<dbReference type="GO" id="GO:0005886">
    <property type="term" value="C:plasma membrane"/>
    <property type="evidence" value="ECO:0007669"/>
    <property type="project" value="TreeGrafter"/>
</dbReference>
<evidence type="ECO:0000256" key="4">
    <source>
        <dbReference type="ARBA" id="ARBA00022958"/>
    </source>
</evidence>
<organism evidence="12 13">
    <name type="scientific">Aldrovandia affinis</name>
    <dbReference type="NCBI Taxonomy" id="143900"/>
    <lineage>
        <taxon>Eukaryota</taxon>
        <taxon>Metazoa</taxon>
        <taxon>Chordata</taxon>
        <taxon>Craniata</taxon>
        <taxon>Vertebrata</taxon>
        <taxon>Euteleostomi</taxon>
        <taxon>Actinopterygii</taxon>
        <taxon>Neopterygii</taxon>
        <taxon>Teleostei</taxon>
        <taxon>Notacanthiformes</taxon>
        <taxon>Halosauridae</taxon>
        <taxon>Aldrovandia</taxon>
    </lineage>
</organism>
<dbReference type="PANTHER" id="PTHR11003">
    <property type="entry name" value="POTASSIUM CHANNEL, SUBFAMILY K"/>
    <property type="match status" value="1"/>
</dbReference>
<evidence type="ECO:0000256" key="6">
    <source>
        <dbReference type="ARBA" id="ARBA00023065"/>
    </source>
</evidence>
<evidence type="ECO:0000256" key="7">
    <source>
        <dbReference type="ARBA" id="ARBA00023136"/>
    </source>
</evidence>
<feature type="transmembrane region" description="Helical" evidence="10">
    <location>
        <begin position="20"/>
        <end position="48"/>
    </location>
</feature>
<dbReference type="PRINTS" id="PR01333">
    <property type="entry name" value="2POREKCHANEL"/>
</dbReference>
<feature type="transmembrane region" description="Helical" evidence="10">
    <location>
        <begin position="328"/>
        <end position="344"/>
    </location>
</feature>
<proteinExistence type="inferred from homology"/>
<keyword evidence="2 9" id="KW-0813">Transport</keyword>
<keyword evidence="13" id="KW-1185">Reference proteome</keyword>
<keyword evidence="7 10" id="KW-0472">Membrane</keyword>
<comment type="similarity">
    <text evidence="9">Belongs to the two pore domain potassium channel (TC 1.A.1.8) family.</text>
</comment>
<dbReference type="SUPFAM" id="SSF81324">
    <property type="entry name" value="Voltage-gated potassium channels"/>
    <property type="match status" value="2"/>
</dbReference>
<feature type="transmembrane region" description="Helical" evidence="10">
    <location>
        <begin position="145"/>
        <end position="170"/>
    </location>
</feature>
<evidence type="ECO:0000256" key="2">
    <source>
        <dbReference type="ARBA" id="ARBA00022448"/>
    </source>
</evidence>
<dbReference type="AlphaFoldDB" id="A0AAD7TCB4"/>
<dbReference type="GO" id="GO:0022841">
    <property type="term" value="F:potassium ion leak channel activity"/>
    <property type="evidence" value="ECO:0007669"/>
    <property type="project" value="TreeGrafter"/>
</dbReference>
<keyword evidence="4" id="KW-0630">Potassium</keyword>
<keyword evidence="5 10" id="KW-1133">Transmembrane helix</keyword>
<keyword evidence="3 9" id="KW-0812">Transmembrane</keyword>
<comment type="caution">
    <text evidence="12">The sequence shown here is derived from an EMBL/GenBank/DDBJ whole genome shotgun (WGS) entry which is preliminary data.</text>
</comment>
<evidence type="ECO:0000256" key="10">
    <source>
        <dbReference type="SAM" id="Phobius"/>
    </source>
</evidence>
<keyword evidence="6 9" id="KW-0406">Ion transport</keyword>
<dbReference type="Proteomes" id="UP001221898">
    <property type="component" value="Unassembled WGS sequence"/>
</dbReference>
<feature type="domain" description="Potassium channel" evidence="11">
    <location>
        <begin position="304"/>
        <end position="373"/>
    </location>
</feature>
<dbReference type="InterPro" id="IPR003280">
    <property type="entry name" value="2pore_dom_K_chnl"/>
</dbReference>
<feature type="transmembrane region" description="Helical" evidence="10">
    <location>
        <begin position="351"/>
        <end position="370"/>
    </location>
</feature>
<dbReference type="Gene3D" id="1.10.287.70">
    <property type="match status" value="1"/>
</dbReference>
<feature type="transmembrane region" description="Helical" evidence="10">
    <location>
        <begin position="296"/>
        <end position="316"/>
    </location>
</feature>
<evidence type="ECO:0000256" key="8">
    <source>
        <dbReference type="ARBA" id="ARBA00023303"/>
    </source>
</evidence>
<dbReference type="PANTHER" id="PTHR11003:SF346">
    <property type="entry name" value="POTASSIUM CHANNEL SUBFAMILY K MEMBER 18"/>
    <property type="match status" value="1"/>
</dbReference>
<dbReference type="GO" id="GO:0015271">
    <property type="term" value="F:outward rectifier potassium channel activity"/>
    <property type="evidence" value="ECO:0007669"/>
    <property type="project" value="TreeGrafter"/>
</dbReference>
<evidence type="ECO:0000313" key="12">
    <source>
        <dbReference type="EMBL" id="KAJ8418295.1"/>
    </source>
</evidence>
<evidence type="ECO:0000313" key="13">
    <source>
        <dbReference type="Proteomes" id="UP001221898"/>
    </source>
</evidence>
<accession>A0AAD7TCB4</accession>
<evidence type="ECO:0000256" key="1">
    <source>
        <dbReference type="ARBA" id="ARBA00004141"/>
    </source>
</evidence>